<organism evidence="1 2">
    <name type="scientific">Chryseobacterium indoltheticum</name>
    <dbReference type="NCBI Taxonomy" id="254"/>
    <lineage>
        <taxon>Bacteria</taxon>
        <taxon>Pseudomonadati</taxon>
        <taxon>Bacteroidota</taxon>
        <taxon>Flavobacteriia</taxon>
        <taxon>Flavobacteriales</taxon>
        <taxon>Weeksellaceae</taxon>
        <taxon>Chryseobacterium group</taxon>
        <taxon>Chryseobacterium</taxon>
    </lineage>
</organism>
<dbReference type="AlphaFoldDB" id="A0A381FHL7"/>
<protein>
    <submittedName>
        <fullName evidence="1">Uncharacterized protein</fullName>
    </submittedName>
</protein>
<evidence type="ECO:0000313" key="2">
    <source>
        <dbReference type="Proteomes" id="UP000254282"/>
    </source>
</evidence>
<dbReference type="Proteomes" id="UP000254282">
    <property type="component" value="Unassembled WGS sequence"/>
</dbReference>
<dbReference type="EMBL" id="UFVR01000004">
    <property type="protein sequence ID" value="SUX46037.1"/>
    <property type="molecule type" value="Genomic_DNA"/>
</dbReference>
<name>A0A381FHL7_9FLAO</name>
<proteinExistence type="predicted"/>
<evidence type="ECO:0000313" key="1">
    <source>
        <dbReference type="EMBL" id="SUX46037.1"/>
    </source>
</evidence>
<accession>A0A381FHL7</accession>
<gene>
    <name evidence="1" type="ORF">NCTC13532_01565</name>
</gene>
<reference evidence="1 2" key="1">
    <citation type="submission" date="2018-06" db="EMBL/GenBank/DDBJ databases">
        <authorList>
            <consortium name="Pathogen Informatics"/>
            <person name="Doyle S."/>
        </authorList>
    </citation>
    <scope>NUCLEOTIDE SEQUENCE [LARGE SCALE GENOMIC DNA]</scope>
    <source>
        <strain evidence="1 2">NCTC13532</strain>
    </source>
</reference>
<sequence length="44" mass="5223">MLNIWSIYSDVALKSIRKSQKTIIQSIQTRDTLRYYYSGYSFAL</sequence>